<feature type="compositionally biased region" description="Polar residues" evidence="1">
    <location>
        <begin position="196"/>
        <end position="205"/>
    </location>
</feature>
<evidence type="ECO:0000313" key="5">
    <source>
        <dbReference type="Proteomes" id="UP001168575"/>
    </source>
</evidence>
<feature type="domain" description="EF-hand" evidence="3">
    <location>
        <begin position="262"/>
        <end position="297"/>
    </location>
</feature>
<dbReference type="InterPro" id="IPR002048">
    <property type="entry name" value="EF_hand_dom"/>
</dbReference>
<feature type="region of interest" description="Disordered" evidence="1">
    <location>
        <begin position="29"/>
        <end position="205"/>
    </location>
</feature>
<dbReference type="AlphaFoldDB" id="A0AA43RJB8"/>
<protein>
    <submittedName>
        <fullName evidence="4">Zinc-ribbon domain-containing protein</fullName>
    </submittedName>
</protein>
<organism evidence="4 5">
    <name type="scientific">Phoenicibacter congonensis</name>
    <dbReference type="NCBI Taxonomy" id="1944646"/>
    <lineage>
        <taxon>Bacteria</taxon>
        <taxon>Bacillati</taxon>
        <taxon>Actinomycetota</taxon>
        <taxon>Coriobacteriia</taxon>
        <taxon>Eggerthellales</taxon>
        <taxon>Eggerthellaceae</taxon>
        <taxon>Phoenicibacter</taxon>
    </lineage>
</organism>
<feature type="transmembrane region" description="Helical" evidence="2">
    <location>
        <begin position="226"/>
        <end position="250"/>
    </location>
</feature>
<evidence type="ECO:0000259" key="3">
    <source>
        <dbReference type="PROSITE" id="PS50222"/>
    </source>
</evidence>
<name>A0AA43RJB8_9ACTN</name>
<keyword evidence="2" id="KW-0812">Transmembrane</keyword>
<evidence type="ECO:0000256" key="1">
    <source>
        <dbReference type="SAM" id="MobiDB-lite"/>
    </source>
</evidence>
<keyword evidence="5" id="KW-1185">Reference proteome</keyword>
<keyword evidence="2" id="KW-0472">Membrane</keyword>
<gene>
    <name evidence="4" type="ORF">Q3982_04310</name>
</gene>
<feature type="compositionally biased region" description="Acidic residues" evidence="1">
    <location>
        <begin position="55"/>
        <end position="115"/>
    </location>
</feature>
<feature type="compositionally biased region" description="Acidic residues" evidence="1">
    <location>
        <begin position="127"/>
        <end position="143"/>
    </location>
</feature>
<comment type="caution">
    <text evidence="4">The sequence shown here is derived from an EMBL/GenBank/DDBJ whole genome shotgun (WGS) entry which is preliminary data.</text>
</comment>
<reference evidence="4" key="1">
    <citation type="submission" date="2023-07" db="EMBL/GenBank/DDBJ databases">
        <title>Between Cages and Wild: Unraveling the Impact of Captivity on Animal Microbiomes and Antimicrobial Resistance.</title>
        <authorList>
            <person name="Schmartz G.P."/>
            <person name="Rehner J."/>
            <person name="Schuff M.J."/>
            <person name="Becker S.L."/>
            <person name="Kravczyk M."/>
            <person name="Gurevich A."/>
            <person name="Francke R."/>
            <person name="Mueller R."/>
            <person name="Keller V."/>
            <person name="Keller A."/>
        </authorList>
    </citation>
    <scope>NUCLEOTIDE SEQUENCE</scope>
    <source>
        <strain evidence="4">S12M_St_49</strain>
    </source>
</reference>
<dbReference type="GO" id="GO:0005509">
    <property type="term" value="F:calcium ion binding"/>
    <property type="evidence" value="ECO:0007669"/>
    <property type="project" value="InterPro"/>
</dbReference>
<accession>A0AA43RJB8</accession>
<sequence length="943" mass="104553">MLCTNCGAEIADGCKFCTQCGQKIENVDSEQQNQAENETPELKPSVEETAAVEALSEETQAEPEASDEVAEETPEDSQAEGEEPEVEDSEDGAISEEASDDVSNNEESASEDSAVDDSKLDVVAETLSEDSDNEPAEMEEDPSPGDAPSDSSVQDVAATLPEEPAKDLKSEAEVDVAAAPETTSLSPVSKPKETTETPSEIATTITDDGNEVTVLESKRKRNARTITIACTVIICLVVVTLGGLLCWKSLTPKELLLDSSDIKDEAVNTMLVQYDKDGDGKLSEDELGDITELEIGEGMTDLSFLKYLWNLEELIVTNPDIKKIDTTGNPNINVIKAPYADVIKLPVKDDYENVDLRTNDDCDVQPPDDSGCEQQWVPLTVTETVSLAGSDELQNKLTVQDVESRNKINSLSVKKSNDDYTHDWQYDFSYDEYGRLQTTDVTNTYRSDAKYTIFNFEKTLGYNSQNKVLSLENKPGYKTSGETSTNYVLYTDDGLVSQVGNSYKVDYNGDKIELKTSSGKKEKTETSWTVSDDKTSTYIEANTDDGYLLEHNYEFDNKANCVTEKFETYSSKNSSIEEGEVKGKRTDSVEVKFTYDGSRLIKAEFSNGFVQDYKYDSHGLLVKITSEGEAPTIEGVEITTDCDIVYKRIIAKKNEKPLSFISLPGSNSSSTVNLTSSVREIDPRLTSDLSSSVQDANFTGKFWWDEEGILDRQVEASGKELPQEDDSDEVIYLDNFELTEVNAAFESKIQEYAKYEDMSQSELSSYMNKNSSDNSVNLYGLREFGTKIYYAYYDLNQDGEDELLISCSSGPYKPSYIVDAFTLKDGEAKRVLGSASSKTAYSLKKDSYLAYHGSSGATNFVDKICKFDGDFSFDEESTYFGDVAKPTCVVEYGSDSTSSSKPSYYKIENEGKKQRLTEKEYKSFKEQIASKYEDETIDWTSVS</sequence>
<dbReference type="EMBL" id="JAUMVS010000060">
    <property type="protein sequence ID" value="MDO4841881.1"/>
    <property type="molecule type" value="Genomic_DNA"/>
</dbReference>
<evidence type="ECO:0000313" key="4">
    <source>
        <dbReference type="EMBL" id="MDO4841881.1"/>
    </source>
</evidence>
<dbReference type="PROSITE" id="PS00018">
    <property type="entry name" value="EF_HAND_1"/>
    <property type="match status" value="1"/>
</dbReference>
<proteinExistence type="predicted"/>
<feature type="compositionally biased region" description="Basic and acidic residues" evidence="1">
    <location>
        <begin position="163"/>
        <end position="172"/>
    </location>
</feature>
<dbReference type="InterPro" id="IPR018247">
    <property type="entry name" value="EF_Hand_1_Ca_BS"/>
</dbReference>
<dbReference type="PROSITE" id="PS50222">
    <property type="entry name" value="EF_HAND_2"/>
    <property type="match status" value="1"/>
</dbReference>
<keyword evidence="2" id="KW-1133">Transmembrane helix</keyword>
<dbReference type="Proteomes" id="UP001168575">
    <property type="component" value="Unassembled WGS sequence"/>
</dbReference>
<evidence type="ECO:0000256" key="2">
    <source>
        <dbReference type="SAM" id="Phobius"/>
    </source>
</evidence>